<evidence type="ECO:0000313" key="8">
    <source>
        <dbReference type="Proteomes" id="UP001500426"/>
    </source>
</evidence>
<feature type="transmembrane region" description="Helical" evidence="6">
    <location>
        <begin position="205"/>
        <end position="225"/>
    </location>
</feature>
<sequence>MTLEEKIKGFPVIKQLIAFGNSIKLPWLHGLSLYELLELYITGVIEGALSYRAAAIAFSFFMALFPFALFILNLIPYIPIEGFQEDFLGFVKDGVPPTTYDAIFKIINDILHNSHSGLISTGVIMAVLLMTNGVNAILGGFENSQHITIKRAFVRQYLVSLGMSILLSLILIITVATIVIFEVLIQKTKIQDVLSENIPIIEMSRYIFLILMILIATSILFKFGIKRNGKRAFISIGSVFTTILIILSSYFFGIWVVKFSKYNELYGSIGTLLVVMFYIWINCMILLLGFELNALIQKLKREKALELETEISLN</sequence>
<feature type="transmembrane region" description="Helical" evidence="6">
    <location>
        <begin position="118"/>
        <end position="138"/>
    </location>
</feature>
<dbReference type="PIRSF" id="PIRSF035875">
    <property type="entry name" value="RNase_BN"/>
    <property type="match status" value="1"/>
</dbReference>
<evidence type="ECO:0000256" key="2">
    <source>
        <dbReference type="ARBA" id="ARBA00022475"/>
    </source>
</evidence>
<dbReference type="PANTHER" id="PTHR30213:SF0">
    <property type="entry name" value="UPF0761 MEMBRANE PROTEIN YIHY"/>
    <property type="match status" value="1"/>
</dbReference>
<feature type="transmembrane region" description="Helical" evidence="6">
    <location>
        <begin position="269"/>
        <end position="290"/>
    </location>
</feature>
<proteinExistence type="predicted"/>
<dbReference type="Proteomes" id="UP001500426">
    <property type="component" value="Unassembled WGS sequence"/>
</dbReference>
<feature type="transmembrane region" description="Helical" evidence="6">
    <location>
        <begin position="158"/>
        <end position="185"/>
    </location>
</feature>
<accession>A0ABP7UDV2</accession>
<organism evidence="7 8">
    <name type="scientific">Flavobacterium chungnamense</name>
    <dbReference type="NCBI Taxonomy" id="706182"/>
    <lineage>
        <taxon>Bacteria</taxon>
        <taxon>Pseudomonadati</taxon>
        <taxon>Bacteroidota</taxon>
        <taxon>Flavobacteriia</taxon>
        <taxon>Flavobacteriales</taxon>
        <taxon>Flavobacteriaceae</taxon>
        <taxon>Flavobacterium</taxon>
    </lineage>
</organism>
<keyword evidence="3 6" id="KW-0812">Transmembrane</keyword>
<gene>
    <name evidence="7" type="ORF">GCM10022388_02250</name>
</gene>
<keyword evidence="8" id="KW-1185">Reference proteome</keyword>
<evidence type="ECO:0000256" key="6">
    <source>
        <dbReference type="SAM" id="Phobius"/>
    </source>
</evidence>
<evidence type="ECO:0000256" key="3">
    <source>
        <dbReference type="ARBA" id="ARBA00022692"/>
    </source>
</evidence>
<comment type="caution">
    <text evidence="7">The sequence shown here is derived from an EMBL/GenBank/DDBJ whole genome shotgun (WGS) entry which is preliminary data.</text>
</comment>
<evidence type="ECO:0000313" key="7">
    <source>
        <dbReference type="EMBL" id="GAA4041194.1"/>
    </source>
</evidence>
<evidence type="ECO:0000256" key="5">
    <source>
        <dbReference type="ARBA" id="ARBA00023136"/>
    </source>
</evidence>
<keyword evidence="2" id="KW-1003">Cell membrane</keyword>
<reference evidence="8" key="1">
    <citation type="journal article" date="2019" name="Int. J. Syst. Evol. Microbiol.">
        <title>The Global Catalogue of Microorganisms (GCM) 10K type strain sequencing project: providing services to taxonomists for standard genome sequencing and annotation.</title>
        <authorList>
            <consortium name="The Broad Institute Genomics Platform"/>
            <consortium name="The Broad Institute Genome Sequencing Center for Infectious Disease"/>
            <person name="Wu L."/>
            <person name="Ma J."/>
        </authorList>
    </citation>
    <scope>NUCLEOTIDE SEQUENCE [LARGE SCALE GENOMIC DNA]</scope>
    <source>
        <strain evidence="8">JCM 17068</strain>
    </source>
</reference>
<dbReference type="InterPro" id="IPR017039">
    <property type="entry name" value="Virul_fac_BrkB"/>
</dbReference>
<name>A0ABP7UDV2_9FLAO</name>
<protein>
    <submittedName>
        <fullName evidence="7">YihY/virulence factor BrkB family protein</fullName>
    </submittedName>
</protein>
<dbReference type="NCBIfam" id="TIGR00765">
    <property type="entry name" value="yihY_not_rbn"/>
    <property type="match status" value="1"/>
</dbReference>
<feature type="transmembrane region" description="Helical" evidence="6">
    <location>
        <begin position="232"/>
        <end position="257"/>
    </location>
</feature>
<dbReference type="RefSeq" id="WP_345089414.1">
    <property type="nucleotide sequence ID" value="NZ_BAABCS010000003.1"/>
</dbReference>
<dbReference type="PANTHER" id="PTHR30213">
    <property type="entry name" value="INNER MEMBRANE PROTEIN YHJD"/>
    <property type="match status" value="1"/>
</dbReference>
<dbReference type="EMBL" id="BAABCS010000003">
    <property type="protein sequence ID" value="GAA4041194.1"/>
    <property type="molecule type" value="Genomic_DNA"/>
</dbReference>
<feature type="transmembrane region" description="Helical" evidence="6">
    <location>
        <begin position="55"/>
        <end position="78"/>
    </location>
</feature>
<evidence type="ECO:0000256" key="1">
    <source>
        <dbReference type="ARBA" id="ARBA00004651"/>
    </source>
</evidence>
<dbReference type="Pfam" id="PF03631">
    <property type="entry name" value="Virul_fac_BrkB"/>
    <property type="match status" value="1"/>
</dbReference>
<keyword evidence="4 6" id="KW-1133">Transmembrane helix</keyword>
<keyword evidence="5 6" id="KW-0472">Membrane</keyword>
<evidence type="ECO:0000256" key="4">
    <source>
        <dbReference type="ARBA" id="ARBA00022989"/>
    </source>
</evidence>
<comment type="subcellular location">
    <subcellularLocation>
        <location evidence="1">Cell membrane</location>
        <topology evidence="1">Multi-pass membrane protein</topology>
    </subcellularLocation>
</comment>